<dbReference type="EMBL" id="JAACLJ010000005">
    <property type="protein sequence ID" value="KAF4585348.1"/>
    <property type="molecule type" value="Genomic_DNA"/>
</dbReference>
<sequence length="95" mass="10968">MQKPYSGFPQDFSEVASKFKVKSSTLYARLTLDVLQNKAETVDEPLVEMSKLPDSLSKLYAKQLEKHKASLDRVDQYMMMPLLHAERRVGLNLRH</sequence>
<protein>
    <submittedName>
        <fullName evidence="1">Serine/threonine-protein phosphatase 6 regulatory ankyrin repeat subunit B</fullName>
    </submittedName>
</protein>
<dbReference type="AlphaFoldDB" id="A0A8H4VCJ1"/>
<evidence type="ECO:0000313" key="2">
    <source>
        <dbReference type="Proteomes" id="UP000562929"/>
    </source>
</evidence>
<keyword evidence="2" id="KW-1185">Reference proteome</keyword>
<evidence type="ECO:0000313" key="1">
    <source>
        <dbReference type="EMBL" id="KAF4585348.1"/>
    </source>
</evidence>
<reference evidence="1 2" key="1">
    <citation type="journal article" date="2020" name="G3 (Bethesda)">
        <title>Genetic Underpinnings of Host Manipulation by Ophiocordyceps as Revealed by Comparative Transcriptomics.</title>
        <authorList>
            <person name="Will I."/>
            <person name="Das B."/>
            <person name="Trinh T."/>
            <person name="Brachmann A."/>
            <person name="Ohm R.A."/>
            <person name="de Bekker C."/>
        </authorList>
    </citation>
    <scope>NUCLEOTIDE SEQUENCE [LARGE SCALE GENOMIC DNA]</scope>
    <source>
        <strain evidence="1 2">EC05</strain>
    </source>
</reference>
<name>A0A8H4VCJ1_9HYPO</name>
<accession>A0A8H4VCJ1</accession>
<dbReference type="Proteomes" id="UP000562929">
    <property type="component" value="Unassembled WGS sequence"/>
</dbReference>
<proteinExistence type="predicted"/>
<organism evidence="1 2">
    <name type="scientific">Ophiocordyceps camponoti-floridani</name>
    <dbReference type="NCBI Taxonomy" id="2030778"/>
    <lineage>
        <taxon>Eukaryota</taxon>
        <taxon>Fungi</taxon>
        <taxon>Dikarya</taxon>
        <taxon>Ascomycota</taxon>
        <taxon>Pezizomycotina</taxon>
        <taxon>Sordariomycetes</taxon>
        <taxon>Hypocreomycetidae</taxon>
        <taxon>Hypocreales</taxon>
        <taxon>Ophiocordycipitaceae</taxon>
        <taxon>Ophiocordyceps</taxon>
    </lineage>
</organism>
<comment type="caution">
    <text evidence="1">The sequence shown here is derived from an EMBL/GenBank/DDBJ whole genome shotgun (WGS) entry which is preliminary data.</text>
</comment>
<gene>
    <name evidence="1" type="ORF">GQ602_004653</name>
</gene>